<dbReference type="PANTHER" id="PTHR11219:SF63">
    <property type="entry name" value="TENEURIN-3 ISOFORM X1"/>
    <property type="match status" value="1"/>
</dbReference>
<proteinExistence type="predicted"/>
<gene>
    <name evidence="7" type="ORF">FQA47_016451</name>
</gene>
<feature type="region of interest" description="Disordered" evidence="4">
    <location>
        <begin position="1"/>
        <end position="61"/>
    </location>
</feature>
<dbReference type="GO" id="GO:0016020">
    <property type="term" value="C:membrane"/>
    <property type="evidence" value="ECO:0007669"/>
    <property type="project" value="InterPro"/>
</dbReference>
<dbReference type="Pfam" id="PF06484">
    <property type="entry name" value="Ten_N"/>
    <property type="match status" value="2"/>
</dbReference>
<comment type="caution">
    <text evidence="7">The sequence shown here is derived from an EMBL/GenBank/DDBJ whole genome shotgun (WGS) entry which is preliminary data.</text>
</comment>
<feature type="transmembrane region" description="Helical" evidence="5">
    <location>
        <begin position="315"/>
        <end position="335"/>
    </location>
</feature>
<keyword evidence="5" id="KW-0812">Transmembrane</keyword>
<dbReference type="PANTHER" id="PTHR11219">
    <property type="entry name" value="TENEURIN AND N-ACETYLGLUCOSAMINE-1-PHOSPHODIESTER ALPHA-N-ACETYLGLUCOSAMINIDASE"/>
    <property type="match status" value="1"/>
</dbReference>
<dbReference type="GO" id="GO:0050839">
    <property type="term" value="F:cell adhesion molecule binding"/>
    <property type="evidence" value="ECO:0007669"/>
    <property type="project" value="TreeGrafter"/>
</dbReference>
<feature type="domain" description="Teneurin N-terminal" evidence="6">
    <location>
        <begin position="2"/>
        <end position="317"/>
    </location>
</feature>
<evidence type="ECO:0000256" key="5">
    <source>
        <dbReference type="SAM" id="Phobius"/>
    </source>
</evidence>
<organism evidence="7 8">
    <name type="scientific">Oryzias melastigma</name>
    <name type="common">Marine medaka</name>
    <dbReference type="NCBI Taxonomy" id="30732"/>
    <lineage>
        <taxon>Eukaryota</taxon>
        <taxon>Metazoa</taxon>
        <taxon>Chordata</taxon>
        <taxon>Craniata</taxon>
        <taxon>Vertebrata</taxon>
        <taxon>Euteleostomi</taxon>
        <taxon>Actinopterygii</taxon>
        <taxon>Neopterygii</taxon>
        <taxon>Teleostei</taxon>
        <taxon>Neoteleostei</taxon>
        <taxon>Acanthomorphata</taxon>
        <taxon>Ovalentaria</taxon>
        <taxon>Atherinomorphae</taxon>
        <taxon>Beloniformes</taxon>
        <taxon>Adrianichthyidae</taxon>
        <taxon>Oryziinae</taxon>
        <taxon>Oryzias</taxon>
    </lineage>
</organism>
<feature type="compositionally biased region" description="Pro residues" evidence="4">
    <location>
        <begin position="191"/>
        <end position="201"/>
    </location>
</feature>
<feature type="compositionally biased region" description="Basic and acidic residues" evidence="4">
    <location>
        <begin position="16"/>
        <end position="45"/>
    </location>
</feature>
<evidence type="ECO:0000256" key="4">
    <source>
        <dbReference type="SAM" id="MobiDB-lite"/>
    </source>
</evidence>
<protein>
    <submittedName>
        <fullName evidence="7">Teneurin-3</fullName>
    </submittedName>
</protein>
<evidence type="ECO:0000313" key="8">
    <source>
        <dbReference type="Proteomes" id="UP000646548"/>
    </source>
</evidence>
<dbReference type="GO" id="GO:0042803">
    <property type="term" value="F:protein homodimerization activity"/>
    <property type="evidence" value="ECO:0007669"/>
    <property type="project" value="TreeGrafter"/>
</dbReference>
<evidence type="ECO:0000259" key="6">
    <source>
        <dbReference type="PROSITE" id="PS51361"/>
    </source>
</evidence>
<dbReference type="Proteomes" id="UP000646548">
    <property type="component" value="Unassembled WGS sequence"/>
</dbReference>
<dbReference type="InterPro" id="IPR009471">
    <property type="entry name" value="Ten_N"/>
</dbReference>
<feature type="compositionally biased region" description="Polar residues" evidence="4">
    <location>
        <begin position="50"/>
        <end position="60"/>
    </location>
</feature>
<accession>A0A834CDB5</accession>
<dbReference type="GO" id="GO:0046982">
    <property type="term" value="F:protein heterodimerization activity"/>
    <property type="evidence" value="ECO:0007669"/>
    <property type="project" value="TreeGrafter"/>
</dbReference>
<evidence type="ECO:0000256" key="3">
    <source>
        <dbReference type="ARBA" id="ARBA00023157"/>
    </source>
</evidence>
<sequence length="337" mass="36492">MERVREQRPFCSLSKSQRERDRDCGRDKDRERRYTASSTDRDEGACRVPTQKSYSSSETLQAFDHDPSRMLFGGRVKEMAHMESAEYARAGQTFSLRQLGICDPPPRRGLALGPEAGLSHPLSSYSRGPAATENHEPVSPERTITLWGTGAKSGQNSCLSSRSNSALTLTDTEMDNKSDTEMGDHLSSQQAPPPLPPAPPPHKQHPSITSLSRGSLANQRSPSPPPTAGLAADLQSTAECVQLQDSWVLGSNVALESRHFLFKTGTGTTPFFGAAAPGYTMATGTVYSTPARPLPRNSLSRGAFKFKKSPKHCSWKCTALVAVGVAVVLSIILSYCI</sequence>
<feature type="region of interest" description="Disordered" evidence="4">
    <location>
        <begin position="108"/>
        <end position="139"/>
    </location>
</feature>
<evidence type="ECO:0000256" key="2">
    <source>
        <dbReference type="ARBA" id="ARBA00022737"/>
    </source>
</evidence>
<dbReference type="PROSITE" id="PS51361">
    <property type="entry name" value="TENEURIN_N"/>
    <property type="match status" value="1"/>
</dbReference>
<keyword evidence="2" id="KW-0677">Repeat</keyword>
<dbReference type="AlphaFoldDB" id="A0A834CDB5"/>
<dbReference type="InterPro" id="IPR051216">
    <property type="entry name" value="Teneurin"/>
</dbReference>
<feature type="non-terminal residue" evidence="7">
    <location>
        <position position="337"/>
    </location>
</feature>
<keyword evidence="5" id="KW-0472">Membrane</keyword>
<keyword evidence="1" id="KW-0245">EGF-like domain</keyword>
<dbReference type="GO" id="GO:0043005">
    <property type="term" value="C:neuron projection"/>
    <property type="evidence" value="ECO:0007669"/>
    <property type="project" value="TreeGrafter"/>
</dbReference>
<name>A0A834CDB5_ORYME</name>
<feature type="region of interest" description="Disordered" evidence="4">
    <location>
        <begin position="175"/>
        <end position="231"/>
    </location>
</feature>
<evidence type="ECO:0000313" key="7">
    <source>
        <dbReference type="EMBL" id="KAF6725528.1"/>
    </source>
</evidence>
<feature type="compositionally biased region" description="Basic and acidic residues" evidence="4">
    <location>
        <begin position="175"/>
        <end position="184"/>
    </location>
</feature>
<dbReference type="EMBL" id="WKFB01000359">
    <property type="protein sequence ID" value="KAF6725528.1"/>
    <property type="molecule type" value="Genomic_DNA"/>
</dbReference>
<dbReference type="GO" id="GO:0007165">
    <property type="term" value="P:signal transduction"/>
    <property type="evidence" value="ECO:0007669"/>
    <property type="project" value="InterPro"/>
</dbReference>
<evidence type="ECO:0000256" key="1">
    <source>
        <dbReference type="ARBA" id="ARBA00022536"/>
    </source>
</evidence>
<keyword evidence="5" id="KW-1133">Transmembrane helix</keyword>
<keyword evidence="3" id="KW-1015">Disulfide bond</keyword>
<reference evidence="7" key="1">
    <citation type="journal article" name="BMC Genomics">
        <title>Long-read sequencing and de novo genome assembly of marine medaka (Oryzias melastigma).</title>
        <authorList>
            <person name="Liang P."/>
            <person name="Saqib H.S.A."/>
            <person name="Ni X."/>
            <person name="Shen Y."/>
        </authorList>
    </citation>
    <scope>NUCLEOTIDE SEQUENCE</scope>
    <source>
        <strain evidence="7">Bigg-433</strain>
    </source>
</reference>
<feature type="compositionally biased region" description="Polar residues" evidence="4">
    <location>
        <begin position="208"/>
        <end position="221"/>
    </location>
</feature>
<dbReference type="GO" id="GO:0048666">
    <property type="term" value="P:neuron development"/>
    <property type="evidence" value="ECO:0007669"/>
    <property type="project" value="TreeGrafter"/>
</dbReference>
<dbReference type="GO" id="GO:0007157">
    <property type="term" value="P:heterophilic cell-cell adhesion via plasma membrane cell adhesion molecules"/>
    <property type="evidence" value="ECO:0007669"/>
    <property type="project" value="TreeGrafter"/>
</dbReference>